<reference evidence="1 2" key="1">
    <citation type="journal article" date="2024" name="Nat. Commun.">
        <title>Phylogenomics reveals the evolutionary origins of lichenization in chlorophyte algae.</title>
        <authorList>
            <person name="Puginier C."/>
            <person name="Libourel C."/>
            <person name="Otte J."/>
            <person name="Skaloud P."/>
            <person name="Haon M."/>
            <person name="Grisel S."/>
            <person name="Petersen M."/>
            <person name="Berrin J.G."/>
            <person name="Delaux P.M."/>
            <person name="Dal Grande F."/>
            <person name="Keller J."/>
        </authorList>
    </citation>
    <scope>NUCLEOTIDE SEQUENCE [LARGE SCALE GENOMIC DNA]</scope>
    <source>
        <strain evidence="1 2">SAG 2043</strain>
    </source>
</reference>
<accession>A0AAW1PPE8</accession>
<keyword evidence="2" id="KW-1185">Reference proteome</keyword>
<gene>
    <name evidence="1" type="ORF">WJX72_004778</name>
</gene>
<name>A0AAW1PPE8_9CHLO</name>
<dbReference type="EMBL" id="JALJOR010000009">
    <property type="protein sequence ID" value="KAK9811494.1"/>
    <property type="molecule type" value="Genomic_DNA"/>
</dbReference>
<dbReference type="Proteomes" id="UP001489004">
    <property type="component" value="Unassembled WGS sequence"/>
</dbReference>
<evidence type="ECO:0000313" key="2">
    <source>
        <dbReference type="Proteomes" id="UP001489004"/>
    </source>
</evidence>
<protein>
    <submittedName>
        <fullName evidence="1">Uncharacterized protein</fullName>
    </submittedName>
</protein>
<evidence type="ECO:0000313" key="1">
    <source>
        <dbReference type="EMBL" id="KAK9811494.1"/>
    </source>
</evidence>
<proteinExistence type="predicted"/>
<organism evidence="1 2">
    <name type="scientific">[Myrmecia] bisecta</name>
    <dbReference type="NCBI Taxonomy" id="41462"/>
    <lineage>
        <taxon>Eukaryota</taxon>
        <taxon>Viridiplantae</taxon>
        <taxon>Chlorophyta</taxon>
        <taxon>core chlorophytes</taxon>
        <taxon>Trebouxiophyceae</taxon>
        <taxon>Trebouxiales</taxon>
        <taxon>Trebouxiaceae</taxon>
        <taxon>Myrmecia</taxon>
    </lineage>
</organism>
<comment type="caution">
    <text evidence="1">The sequence shown here is derived from an EMBL/GenBank/DDBJ whole genome shotgun (WGS) entry which is preliminary data.</text>
</comment>
<dbReference type="AlphaFoldDB" id="A0AAW1PPE8"/>
<sequence length="226" mass="24387">MATGDGCEEATQHDTACSACSAACQSPGAGRYLKDNHAAIRAALLCKQAQRAFGTGRGMSKADLVDRISVDVLNKLNPRARELPSIRVGVEAAVRDLVASAHLQQDQQDLPITDRKRLWLSNNEQMRLLRKAGGALTNLAGLHATALLDLRDTDLDSLPDKLPASLQQLDLVRTAHLLQHCPLTRSGARVLRQDPVCDLAFYALPTLEQLSKATEAGLRGGGFGYR</sequence>